<dbReference type="InterPro" id="IPR017853">
    <property type="entry name" value="GH"/>
</dbReference>
<dbReference type="SUPFAM" id="SSF51445">
    <property type="entry name" value="(Trans)glycosidases"/>
    <property type="match status" value="1"/>
</dbReference>
<keyword evidence="4" id="KW-0964">Secreted</keyword>
<evidence type="ECO:0000256" key="1">
    <source>
        <dbReference type="ARBA" id="ARBA00004196"/>
    </source>
</evidence>
<evidence type="ECO:0000256" key="2">
    <source>
        <dbReference type="ARBA" id="ARBA00004442"/>
    </source>
</evidence>
<dbReference type="GeneID" id="3855087"/>
<reference evidence="8 9" key="1">
    <citation type="submission" date="2017-05" db="EMBL/GenBank/DDBJ databases">
        <title>Host range expansion of the Methanosphaera genus to humans and monogastric animals involves recent and extensive reduction in genome content.</title>
        <authorList>
            <person name="Hoedt E.C."/>
            <person name="Volmer J.G."/>
            <person name="Parks D.H."/>
            <person name="Rosewarne C.P."/>
            <person name="Denman S.E."/>
            <person name="Mcsweeney C.S."/>
            <person name="O Cuiv P."/>
            <person name="Hugenholtz P."/>
            <person name="Tyson G.W."/>
            <person name="Morrison M."/>
        </authorList>
    </citation>
    <scope>NUCLEOTIDE SEQUENCE [LARGE SCALE GENOMIC DNA]</scope>
    <source>
        <strain evidence="8 9">PA5</strain>
    </source>
</reference>
<keyword evidence="6" id="KW-0472">Membrane</keyword>
<dbReference type="SUPFAM" id="SSF51126">
    <property type="entry name" value="Pectin lyase-like"/>
    <property type="match status" value="1"/>
</dbReference>
<evidence type="ECO:0000256" key="7">
    <source>
        <dbReference type="ARBA" id="ARBA00023237"/>
    </source>
</evidence>
<dbReference type="InterPro" id="IPR003368">
    <property type="entry name" value="POMP_repeat"/>
</dbReference>
<dbReference type="InterPro" id="IPR012334">
    <property type="entry name" value="Pectin_lyas_fold"/>
</dbReference>
<dbReference type="Pfam" id="PF02415">
    <property type="entry name" value="Chlam_PMP"/>
    <property type="match status" value="3"/>
</dbReference>
<evidence type="ECO:0000256" key="5">
    <source>
        <dbReference type="ARBA" id="ARBA00022729"/>
    </source>
</evidence>
<sequence length="834" mass="91164">MKRIFPIFIILTLLLCISTVSASENNTNTDTTQKVVDNTVNSNTYTTIEDIKTQSSESKYSKTAKDATKQVKTVEDTKTLKTQETHKIQSISSNKTLKTANVKYSKIYVSTTGKDSNAGTQNAPKATIKNALKSVTNKGTIYLNKGTYYENKIYINKTVAIVGSDTKGTILNGKGSHVFTIASNIKVKFEKFTITNASDKQGGAIYNKGYLKLQTMKISNSRATYGGAIYNKNELIGIKTSFSSNKATHGGAIYNTDSASMVNCTYNKNQATNIGGVIYSTGKITLQGNNLTQNYGSAIYLAKNKQNNKITNTQFISNNGVLGGAIYNDGQINIKKSTFQSNKATKNGGAIYNKNIYNSRNSKYIQNTAKINGGAIYTTNNLYINSNTFTSNNATGNGGAIYNTATLNAKSTTLQSNRAQKGGAIYSANGKVNINNSILLNNNNVDIYAFKGSTTANYNWWGTNSMPSSQRKVNVVTKNWIYFKISSPSSKYINEVCEITTTFNKVYNGKTLTDYNTKLLPALPVKLTVNGGGINKIYNYNVAGTKKISLKFTKEGVVNFKTYTPNITVNAATTIKSKITEGPVTGVFLKMNTDIDTNTVKKWVNAGVTDVYVQAKASTNDVVQLKKVISLCKNTNIRVHAWVICFKTSNGFNIGSSQQTLIKNFVAKVVKIPGVDGVCLDYARYSGTNPSIVNPNIVTNFVKQINNIVKSHNKQQKVSMCVFAEKSGSKTYYGQDYAALSPYVDVMMPMAYRYDYNAGQNWLKSVTNYVVKEAKYSKVVTILQTYIEKGGSYPKLPVSSLKSDAKVAMSGGSYGYALFREGLISSFPPAAKNL</sequence>
<evidence type="ECO:0000256" key="3">
    <source>
        <dbReference type="ARBA" id="ARBA00004613"/>
    </source>
</evidence>
<keyword evidence="7" id="KW-0998">Cell outer membrane</keyword>
<accession>A0A328Q2P1</accession>
<dbReference type="NCBIfam" id="TIGR01376">
    <property type="entry name" value="POMP_repeat"/>
    <property type="match status" value="4"/>
</dbReference>
<comment type="subcellular location">
    <subcellularLocation>
        <location evidence="1">Cell envelope</location>
    </subcellularLocation>
    <subcellularLocation>
        <location evidence="2">Cell outer membrane</location>
    </subcellularLocation>
    <subcellularLocation>
        <location evidence="3">Secreted</location>
    </subcellularLocation>
</comment>
<gene>
    <name evidence="8" type="ORF">CA615_06705</name>
</gene>
<evidence type="ECO:0000313" key="8">
    <source>
        <dbReference type="EMBL" id="RAP02557.1"/>
    </source>
</evidence>
<dbReference type="PANTHER" id="PTHR11319">
    <property type="entry name" value="G PROTEIN-COUPLED RECEPTOR-RELATED"/>
    <property type="match status" value="1"/>
</dbReference>
<name>A0A328Q2P1_9EURY</name>
<organism evidence="8 9">
    <name type="scientific">Methanosphaera stadtmanae</name>
    <dbReference type="NCBI Taxonomy" id="2317"/>
    <lineage>
        <taxon>Archaea</taxon>
        <taxon>Methanobacteriati</taxon>
        <taxon>Methanobacteriota</taxon>
        <taxon>Methanomada group</taxon>
        <taxon>Methanobacteria</taxon>
        <taxon>Methanobacteriales</taxon>
        <taxon>Methanobacteriaceae</taxon>
        <taxon>Methanosphaera</taxon>
    </lineage>
</organism>
<dbReference type="GO" id="GO:0005576">
    <property type="term" value="C:extracellular region"/>
    <property type="evidence" value="ECO:0007669"/>
    <property type="project" value="UniProtKB-SubCell"/>
</dbReference>
<dbReference type="RefSeq" id="WP_011406924.1">
    <property type="nucleotide sequence ID" value="NZ_LR698975.1"/>
</dbReference>
<dbReference type="Gene3D" id="2.160.20.10">
    <property type="entry name" value="Single-stranded right-handed beta-helix, Pectin lyase-like"/>
    <property type="match status" value="1"/>
</dbReference>
<dbReference type="AlphaFoldDB" id="A0A328Q2P1"/>
<dbReference type="EMBL" id="NGJK01000082">
    <property type="protein sequence ID" value="RAP02557.1"/>
    <property type="molecule type" value="Genomic_DNA"/>
</dbReference>
<evidence type="ECO:0000256" key="6">
    <source>
        <dbReference type="ARBA" id="ARBA00023136"/>
    </source>
</evidence>
<dbReference type="Gene3D" id="3.20.20.80">
    <property type="entry name" value="Glycosidases"/>
    <property type="match status" value="1"/>
</dbReference>
<evidence type="ECO:0000313" key="9">
    <source>
        <dbReference type="Proteomes" id="UP000248557"/>
    </source>
</evidence>
<dbReference type="PANTHER" id="PTHR11319:SF35">
    <property type="entry name" value="OUTER MEMBRANE PROTEIN PMPC-RELATED"/>
    <property type="match status" value="1"/>
</dbReference>
<dbReference type="InterPro" id="IPR011050">
    <property type="entry name" value="Pectin_lyase_fold/virulence"/>
</dbReference>
<protein>
    <recommendedName>
        <fullName evidence="10">Member of asn/thr-rich large protein family</fullName>
    </recommendedName>
</protein>
<evidence type="ECO:0008006" key="10">
    <source>
        <dbReference type="Google" id="ProtNLM"/>
    </source>
</evidence>
<evidence type="ECO:0000256" key="4">
    <source>
        <dbReference type="ARBA" id="ARBA00022525"/>
    </source>
</evidence>
<keyword evidence="5" id="KW-0732">Signal</keyword>
<comment type="caution">
    <text evidence="8">The sequence shown here is derived from an EMBL/GenBank/DDBJ whole genome shotgun (WGS) entry which is preliminary data.</text>
</comment>
<dbReference type="Proteomes" id="UP000248557">
    <property type="component" value="Unassembled WGS sequence"/>
</dbReference>
<proteinExistence type="predicted"/>